<name>A0ABS5EF37_9PROT</name>
<dbReference type="InterPro" id="IPR013762">
    <property type="entry name" value="Integrase-like_cat_sf"/>
</dbReference>
<evidence type="ECO:0000259" key="3">
    <source>
        <dbReference type="PROSITE" id="PS51898"/>
    </source>
</evidence>
<dbReference type="Gene3D" id="1.10.443.10">
    <property type="entry name" value="Intergrase catalytic core"/>
    <property type="match status" value="1"/>
</dbReference>
<evidence type="ECO:0000313" key="4">
    <source>
        <dbReference type="EMBL" id="MBR0649633.1"/>
    </source>
</evidence>
<reference evidence="5" key="1">
    <citation type="journal article" date="2021" name="Syst. Appl. Microbiol.">
        <title>Roseomonas hellenica sp. nov., isolated from roots of wild-growing Alkanna tinctoria.</title>
        <authorList>
            <person name="Rat A."/>
            <person name="Naranjo H.D."/>
            <person name="Lebbe L."/>
            <person name="Cnockaert M."/>
            <person name="Krigas N."/>
            <person name="Grigoriadou K."/>
            <person name="Maloupa E."/>
            <person name="Willems A."/>
        </authorList>
    </citation>
    <scope>NUCLEOTIDE SEQUENCE [LARGE SCALE GENOMIC DNA]</scope>
    <source>
        <strain evidence="5">LMG 31159</strain>
    </source>
</reference>
<feature type="region of interest" description="Disordered" evidence="2">
    <location>
        <begin position="1"/>
        <end position="23"/>
    </location>
</feature>
<comment type="caution">
    <text evidence="4">The sequence shown here is derived from an EMBL/GenBank/DDBJ whole genome shotgun (WGS) entry which is preliminary data.</text>
</comment>
<organism evidence="4 5">
    <name type="scientific">Neoroseomonas terrae</name>
    <dbReference type="NCBI Taxonomy" id="424799"/>
    <lineage>
        <taxon>Bacteria</taxon>
        <taxon>Pseudomonadati</taxon>
        <taxon>Pseudomonadota</taxon>
        <taxon>Alphaproteobacteria</taxon>
        <taxon>Acetobacterales</taxon>
        <taxon>Acetobacteraceae</taxon>
        <taxon>Neoroseomonas</taxon>
    </lineage>
</organism>
<dbReference type="PROSITE" id="PS51898">
    <property type="entry name" value="TYR_RECOMBINASE"/>
    <property type="match status" value="1"/>
</dbReference>
<feature type="domain" description="Tyr recombinase" evidence="3">
    <location>
        <begin position="363"/>
        <end position="552"/>
    </location>
</feature>
<dbReference type="InterPro" id="IPR011010">
    <property type="entry name" value="DNA_brk_join_enz"/>
</dbReference>
<evidence type="ECO:0000313" key="5">
    <source>
        <dbReference type="Proteomes" id="UP000698752"/>
    </source>
</evidence>
<sequence length="576" mass="63596">MSTSVHSESADHPRTHPTLGEVRARIQADLALPASRRRDMASAVSSLAKAIGQPAEMIAADPKTLRPQVAHLTPAMAGHKPGRWRNILSATGSALEYAGVVAVPGRLNLAPSAAWRAVLGMLEAGAHRHFNLWRFARWATHNGIEPDMVDDGVIVRYRLDLTERSLVTEPDRAARDAARYWNMAAEAHEAWPQQRLEVPDNRDVYSLPWERYPESLQRDVEAWCAWLGADDPFLERDFTSLKPGSIRTRRKQVQLLLGALVQQGVPPEDLPDLAAVTAPSMAQLGLRYIWERVGKRATPHTFQMAGVVLMIARHWVKRPRSDLDVLQGMVKKLRPSGQGMSERTKTRLRAVADNPDRLAALLALPDLLIREARQVGPPSEILAQQVQTAVVLLVLLYTPIRHGNLRGLRLGTHLVSRDGGRIAISIPGAETKNGKPYAGILPATVSRTIDLYIKAYRPCLATGSGDWLFPGATAQGMKSDDGLRSQIRKAIEIRCGVTLTPHCFRALAGWMVLKDNPDAHGLVQRLLGHSNLATTMAYYTGLEQSRAVESYGELLDRHRVDGGAKPRQPKRRKIAS</sequence>
<proteinExistence type="predicted"/>
<dbReference type="InterPro" id="IPR002104">
    <property type="entry name" value="Integrase_catalytic"/>
</dbReference>
<dbReference type="Pfam" id="PF00589">
    <property type="entry name" value="Phage_integrase"/>
    <property type="match status" value="1"/>
</dbReference>
<keyword evidence="5" id="KW-1185">Reference proteome</keyword>
<evidence type="ECO:0000256" key="2">
    <source>
        <dbReference type="SAM" id="MobiDB-lite"/>
    </source>
</evidence>
<evidence type="ECO:0000256" key="1">
    <source>
        <dbReference type="ARBA" id="ARBA00023172"/>
    </source>
</evidence>
<dbReference type="RefSeq" id="WP_211867739.1">
    <property type="nucleotide sequence ID" value="NZ_JAAEDI010000007.1"/>
</dbReference>
<dbReference type="CDD" id="cd00397">
    <property type="entry name" value="DNA_BRE_C"/>
    <property type="match status" value="1"/>
</dbReference>
<keyword evidence="1" id="KW-0233">DNA recombination</keyword>
<dbReference type="Proteomes" id="UP000698752">
    <property type="component" value="Unassembled WGS sequence"/>
</dbReference>
<accession>A0ABS5EF37</accession>
<dbReference type="SUPFAM" id="SSF56349">
    <property type="entry name" value="DNA breaking-rejoining enzymes"/>
    <property type="match status" value="1"/>
</dbReference>
<gene>
    <name evidence="4" type="ORF">GXW78_08170</name>
</gene>
<protein>
    <submittedName>
        <fullName evidence="4">Site-specific integrase</fullName>
    </submittedName>
</protein>
<dbReference type="EMBL" id="JAAEDI010000007">
    <property type="protein sequence ID" value="MBR0649633.1"/>
    <property type="molecule type" value="Genomic_DNA"/>
</dbReference>